<evidence type="ECO:0000256" key="5">
    <source>
        <dbReference type="ARBA" id="ARBA00023239"/>
    </source>
</evidence>
<dbReference type="GO" id="GO:0016831">
    <property type="term" value="F:carboxy-lyase activity"/>
    <property type="evidence" value="ECO:0007669"/>
    <property type="project" value="UniProtKB-KW"/>
</dbReference>
<evidence type="ECO:0000313" key="9">
    <source>
        <dbReference type="Proteomes" id="UP001218218"/>
    </source>
</evidence>
<dbReference type="GO" id="GO:0005737">
    <property type="term" value="C:cytoplasm"/>
    <property type="evidence" value="ECO:0007669"/>
    <property type="project" value="TreeGrafter"/>
</dbReference>
<protein>
    <submittedName>
        <fullName evidence="8">Pyridoxal phosphate-dependent decarboxylase</fullName>
    </submittedName>
</protein>
<keyword evidence="9" id="KW-1185">Reference proteome</keyword>
<dbReference type="Gene3D" id="3.40.640.10">
    <property type="entry name" value="Type I PLP-dependent aspartate aminotransferase-like (Major domain)"/>
    <property type="match status" value="1"/>
</dbReference>
<keyword evidence="5 7" id="KW-0456">Lyase</keyword>
<reference evidence="8" key="1">
    <citation type="submission" date="2023-03" db="EMBL/GenBank/DDBJ databases">
        <title>Massive genome expansion in bonnet fungi (Mycena s.s.) driven by repeated elements and novel gene families across ecological guilds.</title>
        <authorList>
            <consortium name="Lawrence Berkeley National Laboratory"/>
            <person name="Harder C.B."/>
            <person name="Miyauchi S."/>
            <person name="Viragh M."/>
            <person name="Kuo A."/>
            <person name="Thoen E."/>
            <person name="Andreopoulos B."/>
            <person name="Lu D."/>
            <person name="Skrede I."/>
            <person name="Drula E."/>
            <person name="Henrissat B."/>
            <person name="Morin E."/>
            <person name="Kohler A."/>
            <person name="Barry K."/>
            <person name="LaButti K."/>
            <person name="Morin E."/>
            <person name="Salamov A."/>
            <person name="Lipzen A."/>
            <person name="Mereny Z."/>
            <person name="Hegedus B."/>
            <person name="Baldrian P."/>
            <person name="Stursova M."/>
            <person name="Weitz H."/>
            <person name="Taylor A."/>
            <person name="Grigoriev I.V."/>
            <person name="Nagy L.G."/>
            <person name="Martin F."/>
            <person name="Kauserud H."/>
        </authorList>
    </citation>
    <scope>NUCLEOTIDE SEQUENCE</scope>
    <source>
        <strain evidence="8">CBHHK002</strain>
    </source>
</reference>
<accession>A0AAD7EAS2</accession>
<evidence type="ECO:0000256" key="1">
    <source>
        <dbReference type="ARBA" id="ARBA00001933"/>
    </source>
</evidence>
<keyword evidence="4 6" id="KW-0663">Pyridoxal phosphate</keyword>
<proteinExistence type="inferred from homology"/>
<dbReference type="Pfam" id="PF00282">
    <property type="entry name" value="Pyridoxal_deC"/>
    <property type="match status" value="1"/>
</dbReference>
<name>A0AAD7EAS2_9AGAR</name>
<sequence>MASRPVVAQVEPGYLRKLLPCTIPEDGENFQEIVDDYQKFIIPGLTNWQHPSFFGYFPVACTWEGIIGDIYAGSLFNPGFNWICSPACTELEVIVMDWAAKMFGLSENFQHSGCGGGVLQATASDSLLVAMVAARVRYVEEFPQINPSNFVIYVSSETHSLGLKNGRILGIEVRILNVEITDDFALRGNTVRKAIQEDLANGKIPFFLVATVGTTSTGAVDRIDELGAIAREYFIWLHIDAAWAGVALACPEFRNLCQLDAINDFADSFCTNFHKWGLVNWDASTLWVRNKKHVTNALDVTPAYLRPIARENVMIEMRNWKIGLGSHFRALKVWFVFRSYGVKGFQAHIRDDVALNVLFASKIMLSPILSLVSPPSLALSVFRIALPLPNLRLDQLNKLNKCWYRRLASRADIFVTHTEVGGIYCVRFAIGGQQTQAQHVLRAFEIIEQEAFAAVAGGL</sequence>
<dbReference type="InterPro" id="IPR010977">
    <property type="entry name" value="Aromatic_deC"/>
</dbReference>
<dbReference type="InterPro" id="IPR015421">
    <property type="entry name" value="PyrdxlP-dep_Trfase_major"/>
</dbReference>
<comment type="cofactor">
    <cofactor evidence="1 6 7">
        <name>pyridoxal 5'-phosphate</name>
        <dbReference type="ChEBI" id="CHEBI:597326"/>
    </cofactor>
</comment>
<dbReference type="Proteomes" id="UP001218218">
    <property type="component" value="Unassembled WGS sequence"/>
</dbReference>
<dbReference type="GO" id="GO:0006520">
    <property type="term" value="P:amino acid metabolic process"/>
    <property type="evidence" value="ECO:0007669"/>
    <property type="project" value="InterPro"/>
</dbReference>
<dbReference type="InterPro" id="IPR015424">
    <property type="entry name" value="PyrdxlP-dep_Trfase"/>
</dbReference>
<dbReference type="InterPro" id="IPR002129">
    <property type="entry name" value="PyrdxlP-dep_de-COase"/>
</dbReference>
<dbReference type="PRINTS" id="PR00800">
    <property type="entry name" value="YHDCRBOXLASE"/>
</dbReference>
<dbReference type="AlphaFoldDB" id="A0AAD7EAS2"/>
<dbReference type="GO" id="GO:0019752">
    <property type="term" value="P:carboxylic acid metabolic process"/>
    <property type="evidence" value="ECO:0007669"/>
    <property type="project" value="InterPro"/>
</dbReference>
<dbReference type="Gene3D" id="3.90.1150.10">
    <property type="entry name" value="Aspartate Aminotransferase, domain 1"/>
    <property type="match status" value="1"/>
</dbReference>
<gene>
    <name evidence="8" type="ORF">DFH08DRAFT_1051469</name>
</gene>
<dbReference type="EMBL" id="JARIHO010000088">
    <property type="protein sequence ID" value="KAJ7307625.1"/>
    <property type="molecule type" value="Genomic_DNA"/>
</dbReference>
<dbReference type="InterPro" id="IPR015422">
    <property type="entry name" value="PyrdxlP-dep_Trfase_small"/>
</dbReference>
<evidence type="ECO:0000256" key="2">
    <source>
        <dbReference type="ARBA" id="ARBA00009533"/>
    </source>
</evidence>
<dbReference type="SUPFAM" id="SSF53383">
    <property type="entry name" value="PLP-dependent transferases"/>
    <property type="match status" value="1"/>
</dbReference>
<organism evidence="8 9">
    <name type="scientific">Mycena albidolilacea</name>
    <dbReference type="NCBI Taxonomy" id="1033008"/>
    <lineage>
        <taxon>Eukaryota</taxon>
        <taxon>Fungi</taxon>
        <taxon>Dikarya</taxon>
        <taxon>Basidiomycota</taxon>
        <taxon>Agaricomycotina</taxon>
        <taxon>Agaricomycetes</taxon>
        <taxon>Agaricomycetidae</taxon>
        <taxon>Agaricales</taxon>
        <taxon>Marasmiineae</taxon>
        <taxon>Mycenaceae</taxon>
        <taxon>Mycena</taxon>
    </lineage>
</organism>
<evidence type="ECO:0000256" key="4">
    <source>
        <dbReference type="ARBA" id="ARBA00022898"/>
    </source>
</evidence>
<dbReference type="Gene3D" id="1.20.1340.10">
    <property type="entry name" value="dopa decarboxylase, N-terminal domain"/>
    <property type="match status" value="1"/>
</dbReference>
<dbReference type="PANTHER" id="PTHR11999:SF70">
    <property type="entry name" value="MIP05841P"/>
    <property type="match status" value="1"/>
</dbReference>
<dbReference type="PROSITE" id="PS00392">
    <property type="entry name" value="DDC_GAD_HDC_YDC"/>
    <property type="match status" value="1"/>
</dbReference>
<evidence type="ECO:0000256" key="3">
    <source>
        <dbReference type="ARBA" id="ARBA00022793"/>
    </source>
</evidence>
<dbReference type="PANTHER" id="PTHR11999">
    <property type="entry name" value="GROUP II PYRIDOXAL-5-PHOSPHATE DECARBOXYLASE"/>
    <property type="match status" value="1"/>
</dbReference>
<dbReference type="InterPro" id="IPR021115">
    <property type="entry name" value="Pyridoxal-P_BS"/>
</dbReference>
<evidence type="ECO:0000256" key="6">
    <source>
        <dbReference type="PIRSR" id="PIRSR602129-50"/>
    </source>
</evidence>
<comment type="similarity">
    <text evidence="2 7">Belongs to the group II decarboxylase family.</text>
</comment>
<evidence type="ECO:0000256" key="7">
    <source>
        <dbReference type="RuleBase" id="RU000382"/>
    </source>
</evidence>
<evidence type="ECO:0000313" key="8">
    <source>
        <dbReference type="EMBL" id="KAJ7307625.1"/>
    </source>
</evidence>
<comment type="caution">
    <text evidence="8">The sequence shown here is derived from an EMBL/GenBank/DDBJ whole genome shotgun (WGS) entry which is preliminary data.</text>
</comment>
<keyword evidence="3" id="KW-0210">Decarboxylase</keyword>
<dbReference type="GO" id="GO:0030170">
    <property type="term" value="F:pyridoxal phosphate binding"/>
    <property type="evidence" value="ECO:0007669"/>
    <property type="project" value="InterPro"/>
</dbReference>
<feature type="modified residue" description="N6-(pyridoxal phosphate)lysine" evidence="6">
    <location>
        <position position="275"/>
    </location>
</feature>